<keyword evidence="2" id="KW-0378">Hydrolase</keyword>
<sequence length="304" mass="32038">MPGRYLAGMDPAPSPATHLTRRRLLRGLLGGGLAVGALGGAGLAQAARFGVVREQAALPGLRSPLRAAFLTDLHYGLYAFAGSVRAWVDAANAERPDLILLGGDFLDLRPDADPAPLLTELARLRAPLGAFGVWGNHDYGSFGRSDAERRGLPGSGWQARQQELTAAFARSGVTILRDAGRAVRDDLWLGGVDDFWFGRPDPAAALAGAGERATLLLSHNPDLLPDLPGPAGLVLCGHTHGGQIRLPLFGAPVVPSRYGQRYAMGWVRGAYGTPAYVSRGLGTSGVPLRNLCEPEITLFTLTPA</sequence>
<keyword evidence="1" id="KW-0479">Metal-binding</keyword>
<dbReference type="Gene3D" id="3.60.21.10">
    <property type="match status" value="1"/>
</dbReference>
<dbReference type="GO" id="GO:0008758">
    <property type="term" value="F:UDP-2,3-diacylglucosamine hydrolase activity"/>
    <property type="evidence" value="ECO:0007669"/>
    <property type="project" value="TreeGrafter"/>
</dbReference>
<proteinExistence type="predicted"/>
<keyword evidence="5" id="KW-1185">Reference proteome</keyword>
<organism evidence="4 5">
    <name type="scientific">Deinococcus phoenicis</name>
    <dbReference type="NCBI Taxonomy" id="1476583"/>
    <lineage>
        <taxon>Bacteria</taxon>
        <taxon>Thermotogati</taxon>
        <taxon>Deinococcota</taxon>
        <taxon>Deinococci</taxon>
        <taxon>Deinococcales</taxon>
        <taxon>Deinococcaceae</taxon>
        <taxon>Deinococcus</taxon>
    </lineage>
</organism>
<dbReference type="Proteomes" id="UP000020492">
    <property type="component" value="Unassembled WGS sequence"/>
</dbReference>
<evidence type="ECO:0000313" key="5">
    <source>
        <dbReference type="Proteomes" id="UP000020492"/>
    </source>
</evidence>
<dbReference type="CDD" id="cd07385">
    <property type="entry name" value="MPP_YkuE_C"/>
    <property type="match status" value="1"/>
</dbReference>
<evidence type="ECO:0000259" key="3">
    <source>
        <dbReference type="Pfam" id="PF00149"/>
    </source>
</evidence>
<dbReference type="PANTHER" id="PTHR31302:SF31">
    <property type="entry name" value="PHOSPHODIESTERASE YAEI"/>
    <property type="match status" value="1"/>
</dbReference>
<dbReference type="InterPro" id="IPR004843">
    <property type="entry name" value="Calcineurin-like_PHP"/>
</dbReference>
<dbReference type="PROSITE" id="PS51318">
    <property type="entry name" value="TAT"/>
    <property type="match status" value="1"/>
</dbReference>
<dbReference type="InterPro" id="IPR006311">
    <property type="entry name" value="TAT_signal"/>
</dbReference>
<dbReference type="GO" id="GO:0009245">
    <property type="term" value="P:lipid A biosynthetic process"/>
    <property type="evidence" value="ECO:0007669"/>
    <property type="project" value="TreeGrafter"/>
</dbReference>
<dbReference type="PATRIC" id="fig|1476583.3.peg.3487"/>
<reference evidence="4 5" key="1">
    <citation type="submission" date="2014-03" db="EMBL/GenBank/DDBJ databases">
        <title>Draft genome sequence of Deinococcus phoenicis 1P10ME.</title>
        <authorList>
            <person name="Stepanov V.G."/>
            <person name="Vaishampayan P."/>
            <person name="Venkateswaran K."/>
            <person name="Fox G.E."/>
        </authorList>
    </citation>
    <scope>NUCLEOTIDE SEQUENCE [LARGE SCALE GENOMIC DNA]</scope>
    <source>
        <strain evidence="4 5">1P10ME</strain>
    </source>
</reference>
<dbReference type="SUPFAM" id="SSF56300">
    <property type="entry name" value="Metallo-dependent phosphatases"/>
    <property type="match status" value="1"/>
</dbReference>
<evidence type="ECO:0000256" key="1">
    <source>
        <dbReference type="ARBA" id="ARBA00022723"/>
    </source>
</evidence>
<dbReference type="InterPro" id="IPR029052">
    <property type="entry name" value="Metallo-depent_PP-like"/>
</dbReference>
<dbReference type="GO" id="GO:0016020">
    <property type="term" value="C:membrane"/>
    <property type="evidence" value="ECO:0007669"/>
    <property type="project" value="GOC"/>
</dbReference>
<dbReference type="AlphaFoldDB" id="A0A016QLC5"/>
<gene>
    <name evidence="4" type="ORF">DEIPH_ctg103orf0073</name>
</gene>
<dbReference type="eggNOG" id="COG1408">
    <property type="taxonomic scope" value="Bacteria"/>
</dbReference>
<name>A0A016QLC5_9DEIO</name>
<dbReference type="InterPro" id="IPR051158">
    <property type="entry name" value="Metallophosphoesterase_sf"/>
</dbReference>
<accession>A0A016QLC5</accession>
<comment type="caution">
    <text evidence="4">The sequence shown here is derived from an EMBL/GenBank/DDBJ whole genome shotgun (WGS) entry which is preliminary data.</text>
</comment>
<dbReference type="GO" id="GO:0046872">
    <property type="term" value="F:metal ion binding"/>
    <property type="evidence" value="ECO:0007669"/>
    <property type="project" value="UniProtKB-KW"/>
</dbReference>
<feature type="domain" description="Calcineurin-like phosphoesterase" evidence="3">
    <location>
        <begin position="66"/>
        <end position="241"/>
    </location>
</feature>
<protein>
    <submittedName>
        <fullName evidence="4">Twin-arginine translocation pathway signal</fullName>
    </submittedName>
</protein>
<evidence type="ECO:0000313" key="4">
    <source>
        <dbReference type="EMBL" id="EYB66539.1"/>
    </source>
</evidence>
<dbReference type="EMBL" id="JHAC01000082">
    <property type="protein sequence ID" value="EYB66539.1"/>
    <property type="molecule type" value="Genomic_DNA"/>
</dbReference>
<dbReference type="PANTHER" id="PTHR31302">
    <property type="entry name" value="TRANSMEMBRANE PROTEIN WITH METALLOPHOSPHOESTERASE DOMAIN-RELATED"/>
    <property type="match status" value="1"/>
</dbReference>
<evidence type="ECO:0000256" key="2">
    <source>
        <dbReference type="ARBA" id="ARBA00022801"/>
    </source>
</evidence>
<dbReference type="Pfam" id="PF00149">
    <property type="entry name" value="Metallophos"/>
    <property type="match status" value="1"/>
</dbReference>
<dbReference type="STRING" id="1476583.DEIPH_ctg103orf0073"/>